<evidence type="ECO:0000256" key="3">
    <source>
        <dbReference type="ARBA" id="ARBA00022833"/>
    </source>
</evidence>
<dbReference type="InterPro" id="IPR001781">
    <property type="entry name" value="Znf_LIM"/>
</dbReference>
<dbReference type="CDD" id="cd08368">
    <property type="entry name" value="LIM"/>
    <property type="match status" value="2"/>
</dbReference>
<keyword evidence="1" id="KW-0343">GTPase activation</keyword>
<dbReference type="InterPro" id="IPR002219">
    <property type="entry name" value="PKC_DAG/PE"/>
</dbReference>
<comment type="caution">
    <text evidence="11">The sequence shown here is derived from an EMBL/GenBank/DDBJ whole genome shotgun (WGS) entry which is preliminary data.</text>
</comment>
<evidence type="ECO:0000256" key="6">
    <source>
        <dbReference type="SAM" id="MobiDB-lite"/>
    </source>
</evidence>
<dbReference type="STRING" id="286115.A0A507CY51"/>
<dbReference type="InterPro" id="IPR050729">
    <property type="entry name" value="Rho-GAP"/>
</dbReference>
<evidence type="ECO:0000259" key="8">
    <source>
        <dbReference type="PROSITE" id="PS50081"/>
    </source>
</evidence>
<feature type="compositionally biased region" description="Basic and acidic residues" evidence="6">
    <location>
        <begin position="74"/>
        <end position="86"/>
    </location>
</feature>
<dbReference type="PROSITE" id="PS00478">
    <property type="entry name" value="LIM_DOMAIN_1"/>
    <property type="match status" value="1"/>
</dbReference>
<feature type="region of interest" description="Disordered" evidence="6">
    <location>
        <begin position="212"/>
        <end position="247"/>
    </location>
</feature>
<dbReference type="PROSITE" id="PS00479">
    <property type="entry name" value="ZF_DAG_PE_1"/>
    <property type="match status" value="1"/>
</dbReference>
<proteinExistence type="predicted"/>
<dbReference type="PROSITE" id="PS50238">
    <property type="entry name" value="RHOGAP"/>
    <property type="match status" value="1"/>
</dbReference>
<evidence type="ECO:0000256" key="5">
    <source>
        <dbReference type="SAM" id="Coils"/>
    </source>
</evidence>
<dbReference type="PANTHER" id="PTHR23176:SF129">
    <property type="entry name" value="RHO GTPASE ACTIVATING PROTEIN AT 16F, ISOFORM E-RELATED"/>
    <property type="match status" value="1"/>
</dbReference>
<dbReference type="Gene3D" id="3.30.60.20">
    <property type="match status" value="1"/>
</dbReference>
<evidence type="ECO:0000313" key="13">
    <source>
        <dbReference type="Proteomes" id="UP000320475"/>
    </source>
</evidence>
<dbReference type="Pfam" id="PF00620">
    <property type="entry name" value="RhoGAP"/>
    <property type="match status" value="1"/>
</dbReference>
<evidence type="ECO:0008006" key="14">
    <source>
        <dbReference type="Google" id="ProtNLM"/>
    </source>
</evidence>
<dbReference type="PANTHER" id="PTHR23176">
    <property type="entry name" value="RHO/RAC/CDC GTPASE-ACTIVATING PROTEIN"/>
    <property type="match status" value="1"/>
</dbReference>
<dbReference type="GO" id="GO:0046872">
    <property type="term" value="F:metal ion binding"/>
    <property type="evidence" value="ECO:0007669"/>
    <property type="project" value="UniProtKB-KW"/>
</dbReference>
<organism evidence="11 12">
    <name type="scientific">Synchytrium endobioticum</name>
    <dbReference type="NCBI Taxonomy" id="286115"/>
    <lineage>
        <taxon>Eukaryota</taxon>
        <taxon>Fungi</taxon>
        <taxon>Fungi incertae sedis</taxon>
        <taxon>Chytridiomycota</taxon>
        <taxon>Chytridiomycota incertae sedis</taxon>
        <taxon>Chytridiomycetes</taxon>
        <taxon>Synchytriales</taxon>
        <taxon>Synchytriaceae</taxon>
        <taxon>Synchytrium</taxon>
    </lineage>
</organism>
<gene>
    <name evidence="10" type="ORF">SeLEV6574_g06963</name>
    <name evidence="11" type="ORF">SeMB42_g04576</name>
</gene>
<evidence type="ECO:0000256" key="4">
    <source>
        <dbReference type="PROSITE-ProRule" id="PRU00125"/>
    </source>
</evidence>
<evidence type="ECO:0000256" key="1">
    <source>
        <dbReference type="ARBA" id="ARBA00022468"/>
    </source>
</evidence>
<keyword evidence="5" id="KW-0175">Coiled coil</keyword>
<evidence type="ECO:0000313" key="10">
    <source>
        <dbReference type="EMBL" id="TPX39837.1"/>
    </source>
</evidence>
<dbReference type="VEuPathDB" id="FungiDB:SeMB42_g04576"/>
<dbReference type="SMART" id="SM00324">
    <property type="entry name" value="RhoGAP"/>
    <property type="match status" value="1"/>
</dbReference>
<dbReference type="Proteomes" id="UP000317494">
    <property type="component" value="Unassembled WGS sequence"/>
</dbReference>
<feature type="compositionally biased region" description="Low complexity" evidence="6">
    <location>
        <begin position="212"/>
        <end position="233"/>
    </location>
</feature>
<evidence type="ECO:0000259" key="7">
    <source>
        <dbReference type="PROSITE" id="PS50023"/>
    </source>
</evidence>
<feature type="region of interest" description="Disordered" evidence="6">
    <location>
        <begin position="534"/>
        <end position="580"/>
    </location>
</feature>
<dbReference type="AlphaFoldDB" id="A0A507CY51"/>
<feature type="compositionally biased region" description="Polar residues" evidence="6">
    <location>
        <begin position="540"/>
        <end position="560"/>
    </location>
</feature>
<feature type="region of interest" description="Disordered" evidence="6">
    <location>
        <begin position="63"/>
        <end position="86"/>
    </location>
</feature>
<keyword evidence="4" id="KW-0440">LIM domain</keyword>
<name>A0A507CY51_9FUNG</name>
<dbReference type="PROSITE" id="PS50081">
    <property type="entry name" value="ZF_DAG_PE_2"/>
    <property type="match status" value="1"/>
</dbReference>
<dbReference type="OrthoDB" id="79452at2759"/>
<dbReference type="GO" id="GO:0005737">
    <property type="term" value="C:cytoplasm"/>
    <property type="evidence" value="ECO:0007669"/>
    <property type="project" value="TreeGrafter"/>
</dbReference>
<evidence type="ECO:0000256" key="2">
    <source>
        <dbReference type="ARBA" id="ARBA00022723"/>
    </source>
</evidence>
<dbReference type="GO" id="GO:0005096">
    <property type="term" value="F:GTPase activator activity"/>
    <property type="evidence" value="ECO:0007669"/>
    <property type="project" value="UniProtKB-KW"/>
</dbReference>
<dbReference type="SUPFAM" id="SSF48350">
    <property type="entry name" value="GTPase activation domain, GAP"/>
    <property type="match status" value="1"/>
</dbReference>
<dbReference type="SMART" id="SM00132">
    <property type="entry name" value="LIM"/>
    <property type="match status" value="2"/>
</dbReference>
<protein>
    <recommendedName>
        <fullName evidence="14">RhoGAP-domain-containing protein</fullName>
    </recommendedName>
</protein>
<dbReference type="SMART" id="SM00109">
    <property type="entry name" value="C1"/>
    <property type="match status" value="1"/>
</dbReference>
<dbReference type="PROSITE" id="PS50023">
    <property type="entry name" value="LIM_DOMAIN_2"/>
    <property type="match status" value="1"/>
</dbReference>
<keyword evidence="12" id="KW-1185">Reference proteome</keyword>
<dbReference type="Pfam" id="PF00412">
    <property type="entry name" value="LIM"/>
    <property type="match status" value="2"/>
</dbReference>
<keyword evidence="2 4" id="KW-0479">Metal-binding</keyword>
<evidence type="ECO:0000313" key="12">
    <source>
        <dbReference type="Proteomes" id="UP000317494"/>
    </source>
</evidence>
<dbReference type="SUPFAM" id="SSF57889">
    <property type="entry name" value="Cysteine-rich domain"/>
    <property type="match status" value="1"/>
</dbReference>
<feature type="region of interest" description="Disordered" evidence="6">
    <location>
        <begin position="1"/>
        <end position="23"/>
    </location>
</feature>
<reference evidence="12 13" key="1">
    <citation type="journal article" date="2019" name="Sci. Rep.">
        <title>Comparative genomics of chytrid fungi reveal insights into the obligate biotrophic and pathogenic lifestyle of Synchytrium endobioticum.</title>
        <authorList>
            <person name="van de Vossenberg B.T.L.H."/>
            <person name="Warris S."/>
            <person name="Nguyen H.D.T."/>
            <person name="van Gent-Pelzer M.P.E."/>
            <person name="Joly D.L."/>
            <person name="van de Geest H.C."/>
            <person name="Bonants P.J.M."/>
            <person name="Smith D.S."/>
            <person name="Levesque C.A."/>
            <person name="van der Lee T.A.J."/>
        </authorList>
    </citation>
    <scope>NUCLEOTIDE SEQUENCE [LARGE SCALE GENOMIC DNA]</scope>
    <source>
        <strain evidence="10 13">LEV6574</strain>
        <strain evidence="11 12">MB42</strain>
    </source>
</reference>
<sequence>MHSEKAGAKVRSADLVSSSSAGPQREVVSDQALEIIPKYGGIGIGIGIGNIIGKIRMLKSENGKRKHRGVSSELETKDARPRDSTAHMDPSIKCIVCGLPIGDDASGAALSLGDNSYHLSCFRCSSCGTAIGYEDQPVLLSSDHKPLCINCCYSCDQCGHPILEDAVITGNHTFHVDCFKCGVCGQFIENLTFTTIQDTIHCMACTSRRTSTSIIPSPEGHKPLSSVSVSSPLARESPPLQRNDSRLSRVASEALSVPPHLEQENKHLRDKLLVAEANRSKAMDEFASIKQDLANEILQRQSAEMTVTELKLEISEILKSNARLVQMDEALNEVHQNINMIMSQKTALEGQLKQMALQKEILDRDIRAVTRRRDQSISEASLAQGVPVATEVLRDAELDSIESRFRAEVAQIQEESNSLSTHVSNLRNTRDALQAEVDKLKAEKTLLLMTNETLTLQTAIINQSTAIPLPPMPNTDAHISTRPLQSKSVHDFSVEELPTQSPRKERVNPDVDAIVESISTDALAAVPEDVQSAATGLADSASSKSGDNSAGPSSTSSLNTTKRHHHNHKALPTIPLDQDQGNTIKPILTIQAPSESAVCGQGSDTPVPLYPPLQQTSPTSSIMGSWKSHFVKATKINFASTTPTSKSEVPLGLPADSSSPALMLGSMWKHKKASGGKPAEEFSTLDPHQLSPEKARHRLVPHTYVRQNKCDVCLEKLWGKEMRCEACGYHAHNKCIPTAPSNCPGSQQKTSLGHVADVPVIFGTDLSKLYAQENHNVPKIVRQCIAHVEERGLDFEGIYRKSGPLTQINKLIATANRGEDLVLSDEENPVDIMAVTSALKQFFRDLPESLLPCDLYTEFAEMLNRKEETDRMSQAMTLLQRLPAAHLAVCQLLFPHLYKITQHRDVNLMTPTNLGVVFGPTLMKSPSEKQATTSFDMADSSTKCNVVEYLVTHAPSLFASAGAPLSSASSDGETVSTKIS</sequence>
<dbReference type="GO" id="GO:0007165">
    <property type="term" value="P:signal transduction"/>
    <property type="evidence" value="ECO:0007669"/>
    <property type="project" value="InterPro"/>
</dbReference>
<dbReference type="InterPro" id="IPR046349">
    <property type="entry name" value="C1-like_sf"/>
</dbReference>
<dbReference type="Proteomes" id="UP000320475">
    <property type="component" value="Unassembled WGS sequence"/>
</dbReference>
<feature type="domain" description="Rho-GAP" evidence="9">
    <location>
        <begin position="764"/>
        <end position="958"/>
    </location>
</feature>
<accession>A0A507CY51</accession>
<feature type="coiled-coil region" evidence="5">
    <location>
        <begin position="423"/>
        <end position="450"/>
    </location>
</feature>
<dbReference type="Pfam" id="PF00130">
    <property type="entry name" value="C1_1"/>
    <property type="match status" value="1"/>
</dbReference>
<evidence type="ECO:0000259" key="9">
    <source>
        <dbReference type="PROSITE" id="PS50238"/>
    </source>
</evidence>
<keyword evidence="3 4" id="KW-0862">Zinc</keyword>
<dbReference type="EMBL" id="QEAM01000440">
    <property type="protein sequence ID" value="TPX39837.1"/>
    <property type="molecule type" value="Genomic_DNA"/>
</dbReference>
<feature type="domain" description="Phorbol-ester/DAG-type" evidence="8">
    <location>
        <begin position="696"/>
        <end position="743"/>
    </location>
</feature>
<evidence type="ECO:0000313" key="11">
    <source>
        <dbReference type="EMBL" id="TPX43820.1"/>
    </source>
</evidence>
<dbReference type="EMBL" id="QEAN01000188">
    <property type="protein sequence ID" value="TPX43820.1"/>
    <property type="molecule type" value="Genomic_DNA"/>
</dbReference>
<feature type="domain" description="LIM zinc-binding" evidence="7">
    <location>
        <begin position="153"/>
        <end position="212"/>
    </location>
</feature>
<dbReference type="InterPro" id="IPR000198">
    <property type="entry name" value="RhoGAP_dom"/>
</dbReference>
<dbReference type="Gene3D" id="2.10.110.10">
    <property type="entry name" value="Cysteine Rich Protein"/>
    <property type="match status" value="2"/>
</dbReference>
<dbReference type="Gene3D" id="1.10.555.10">
    <property type="entry name" value="Rho GTPase activation protein"/>
    <property type="match status" value="1"/>
</dbReference>
<dbReference type="CDD" id="cd00159">
    <property type="entry name" value="RhoGAP"/>
    <property type="match status" value="1"/>
</dbReference>
<dbReference type="InterPro" id="IPR008936">
    <property type="entry name" value="Rho_GTPase_activation_prot"/>
</dbReference>